<dbReference type="HOGENOM" id="CLU_148588_0_0_5"/>
<dbReference type="STRING" id="1029756.W911_08230"/>
<dbReference type="KEGG" id="hni:W911_08230"/>
<name>V5SBX8_9HYPH</name>
<protein>
    <recommendedName>
        <fullName evidence="4">Surface antigen domain-containing protein</fullName>
    </recommendedName>
</protein>
<dbReference type="EMBL" id="CP006912">
    <property type="protein sequence ID" value="AHB48381.1"/>
    <property type="molecule type" value="Genomic_DNA"/>
</dbReference>
<dbReference type="AlphaFoldDB" id="V5SBX8"/>
<gene>
    <name evidence="2" type="ORF">W911_08230</name>
</gene>
<evidence type="ECO:0008006" key="4">
    <source>
        <dbReference type="Google" id="ProtNLM"/>
    </source>
</evidence>
<accession>V5SBX8</accession>
<evidence type="ECO:0000256" key="1">
    <source>
        <dbReference type="SAM" id="SignalP"/>
    </source>
</evidence>
<feature type="signal peptide" evidence="1">
    <location>
        <begin position="1"/>
        <end position="33"/>
    </location>
</feature>
<reference evidence="2 3" key="1">
    <citation type="journal article" date="2014" name="Genome Announc.">
        <title>Complete Genome Sequence of Hyphomicrobium nitrativorans Strain NL23, a Denitrifying Bacterium Isolated from Biofilm of a Methanol-Fed Denitrification System Treating Seawater at the Montreal Biodome.</title>
        <authorList>
            <person name="Martineau C."/>
            <person name="Villeneuve C."/>
            <person name="Mauffrey F."/>
            <person name="Villemur R."/>
        </authorList>
    </citation>
    <scope>NUCLEOTIDE SEQUENCE [LARGE SCALE GENOMIC DNA]</scope>
    <source>
        <strain evidence="2">NL23</strain>
    </source>
</reference>
<keyword evidence="3" id="KW-1185">Reference proteome</keyword>
<proteinExistence type="predicted"/>
<sequence>MRHVPLAKASVLSGLTGALLATFVLLSGGPAFSAEVVANGAKCACPTKDKANRPQVTGLQDPRLDEADEAAALESIQMGLSEMDDGEPFVWRRVNGRLSGIVRPTTSFRNADGRICRHVVVLLTTGYKTSTAEGIACRLPDRRWVLEG</sequence>
<evidence type="ECO:0000313" key="2">
    <source>
        <dbReference type="EMBL" id="AHB48381.1"/>
    </source>
</evidence>
<dbReference type="Proteomes" id="UP000018542">
    <property type="component" value="Chromosome"/>
</dbReference>
<dbReference type="OrthoDB" id="5402098at2"/>
<dbReference type="PATRIC" id="fig|1029756.8.peg.1716"/>
<keyword evidence="1" id="KW-0732">Signal</keyword>
<dbReference type="RefSeq" id="WP_023787026.1">
    <property type="nucleotide sequence ID" value="NC_022997.1"/>
</dbReference>
<feature type="chain" id="PRO_5004740659" description="Surface antigen domain-containing protein" evidence="1">
    <location>
        <begin position="34"/>
        <end position="148"/>
    </location>
</feature>
<organism evidence="2 3">
    <name type="scientific">Hyphomicrobium nitrativorans NL23</name>
    <dbReference type="NCBI Taxonomy" id="1029756"/>
    <lineage>
        <taxon>Bacteria</taxon>
        <taxon>Pseudomonadati</taxon>
        <taxon>Pseudomonadota</taxon>
        <taxon>Alphaproteobacteria</taxon>
        <taxon>Hyphomicrobiales</taxon>
        <taxon>Hyphomicrobiaceae</taxon>
        <taxon>Hyphomicrobium</taxon>
    </lineage>
</organism>
<evidence type="ECO:0000313" key="3">
    <source>
        <dbReference type="Proteomes" id="UP000018542"/>
    </source>
</evidence>